<dbReference type="PANTHER" id="PTHR47485">
    <property type="entry name" value="THYLAKOID LUMENAL 17.4 KDA PROTEIN, CHLOROPLASTIC"/>
    <property type="match status" value="1"/>
</dbReference>
<reference evidence="2 3" key="1">
    <citation type="journal article" date="2010" name="Genome Biol. Evol.">
        <title>The sequence of a 1.8-mb bacterial linear plasmid reveals a rich evolutionary reservoir of secondary metabolic pathways.</title>
        <authorList>
            <person name="Medema M.H."/>
            <person name="Trefzer A."/>
            <person name="Kovalchuk A."/>
            <person name="van den Berg M."/>
            <person name="Mueller U."/>
            <person name="Heijne W."/>
            <person name="Wu L."/>
            <person name="Alam M.T."/>
            <person name="Ronning C.M."/>
            <person name="Nierman W.C."/>
            <person name="Bovenberg R.A.L."/>
            <person name="Breitling R."/>
            <person name="Takano E."/>
        </authorList>
    </citation>
    <scope>NUCLEOTIDE SEQUENCE [LARGE SCALE GENOMIC DNA]</scope>
    <source>
        <strain evidence="3">ATCC 27064 / DSM 738 / JCM 4710 / NBRC 13307 / NCIMB 12785 / NRRL 3585 / VKM Ac-602</strain>
        <plasmid evidence="2">pSCL4</plasmid>
    </source>
</reference>
<dbReference type="InterPro" id="IPR001646">
    <property type="entry name" value="5peptide_repeat"/>
</dbReference>
<accession>D5SLB3</accession>
<name>D5SLB3_STRCL</name>
<dbReference type="PANTHER" id="PTHR47485:SF1">
    <property type="entry name" value="THYLAKOID LUMENAL 17.4 KDA PROTEIN, CHLOROPLASTIC"/>
    <property type="match status" value="1"/>
</dbReference>
<dbReference type="EMBL" id="CM000914">
    <property type="protein sequence ID" value="EFG04706.2"/>
    <property type="molecule type" value="Genomic_DNA"/>
</dbReference>
<keyword evidence="3" id="KW-1185">Reference proteome</keyword>
<organism evidence="2 3">
    <name type="scientific">Streptomyces clavuligerus</name>
    <dbReference type="NCBI Taxonomy" id="1901"/>
    <lineage>
        <taxon>Bacteria</taxon>
        <taxon>Bacillati</taxon>
        <taxon>Actinomycetota</taxon>
        <taxon>Actinomycetes</taxon>
        <taxon>Kitasatosporales</taxon>
        <taxon>Streptomycetaceae</taxon>
        <taxon>Streptomyces</taxon>
    </lineage>
</organism>
<gene>
    <name evidence="2" type="ORF">SCLAV_p1220</name>
</gene>
<dbReference type="GeneID" id="93734295"/>
<dbReference type="AlphaFoldDB" id="D5SLB3"/>
<dbReference type="Gene3D" id="2.160.20.80">
    <property type="entry name" value="E3 ubiquitin-protein ligase SopA"/>
    <property type="match status" value="1"/>
</dbReference>
<dbReference type="OrthoDB" id="2579959at2"/>
<dbReference type="Proteomes" id="UP000002357">
    <property type="component" value="Plasmid pSCL4"/>
</dbReference>
<evidence type="ECO:0000313" key="3">
    <source>
        <dbReference type="Proteomes" id="UP000002357"/>
    </source>
</evidence>
<proteinExistence type="predicted"/>
<protein>
    <submittedName>
        <fullName evidence="2">Pentapeptide repeat protein</fullName>
    </submittedName>
</protein>
<keyword evidence="1" id="KW-0677">Repeat</keyword>
<evidence type="ECO:0000256" key="1">
    <source>
        <dbReference type="ARBA" id="ARBA00022737"/>
    </source>
</evidence>
<dbReference type="Pfam" id="PF13599">
    <property type="entry name" value="Pentapeptide_4"/>
    <property type="match status" value="1"/>
</dbReference>
<sequence length="219" mass="23783">MPTRTPQDLSELPYAHRLEPFTGEPERDGDYEWAHLDGLALDDIDAGMARFSESALTSVTFTGGRLRRARLDTVWMHNVRTVGTDLAETGWLDTACLSSLLAGTQLHGARLQRVVFQQCKFDSVNLRAAVLREVSFVDCLLRDVDFAGASLTGVTFPGTALDRVGLDRAVLSRVDLREATALGIGSGVEALKGATVSTTQLFDLAPVLARHIGLTVRDD</sequence>
<dbReference type="RefSeq" id="WP_003963545.1">
    <property type="nucleotide sequence ID" value="NZ_CM000914.1"/>
</dbReference>
<dbReference type="eggNOG" id="COG1357">
    <property type="taxonomic scope" value="Bacteria"/>
</dbReference>
<dbReference type="KEGG" id="sclf:BB341_30165"/>
<keyword evidence="2" id="KW-0614">Plasmid</keyword>
<geneLocation type="plasmid" evidence="2 3">
    <name>pSCL4</name>
</geneLocation>
<dbReference type="SUPFAM" id="SSF141571">
    <property type="entry name" value="Pentapeptide repeat-like"/>
    <property type="match status" value="1"/>
</dbReference>
<evidence type="ECO:0000313" key="2">
    <source>
        <dbReference type="EMBL" id="EFG04706.2"/>
    </source>
</evidence>